<proteinExistence type="predicted"/>
<dbReference type="Gene3D" id="1.10.30.50">
    <property type="match status" value="1"/>
</dbReference>
<protein>
    <recommendedName>
        <fullName evidence="1">HNH nuclease domain-containing protein</fullName>
    </recommendedName>
</protein>
<dbReference type="GO" id="GO:0005524">
    <property type="term" value="F:ATP binding"/>
    <property type="evidence" value="ECO:0007669"/>
    <property type="project" value="InterPro"/>
</dbReference>
<dbReference type="InterPro" id="IPR027417">
    <property type="entry name" value="P-loop_NTPase"/>
</dbReference>
<dbReference type="GO" id="GO:0003676">
    <property type="term" value="F:nucleic acid binding"/>
    <property type="evidence" value="ECO:0007669"/>
    <property type="project" value="InterPro"/>
</dbReference>
<name>A0A6C0B8T4_9ZZZZ</name>
<evidence type="ECO:0000259" key="1">
    <source>
        <dbReference type="SMART" id="SM00507"/>
    </source>
</evidence>
<dbReference type="SUPFAM" id="SSF52540">
    <property type="entry name" value="P-loop containing nucleoside triphosphate hydrolases"/>
    <property type="match status" value="1"/>
</dbReference>
<dbReference type="InterPro" id="IPR003615">
    <property type="entry name" value="HNH_nuc"/>
</dbReference>
<dbReference type="CDD" id="cd00085">
    <property type="entry name" value="HNHc"/>
    <property type="match status" value="1"/>
</dbReference>
<evidence type="ECO:0000313" key="2">
    <source>
        <dbReference type="EMBL" id="QHS88111.1"/>
    </source>
</evidence>
<accession>A0A6C0B8T4</accession>
<feature type="domain" description="HNH nuclease" evidence="1">
    <location>
        <begin position="670"/>
        <end position="724"/>
    </location>
</feature>
<sequence length="800" mass="92978">MQYIDIHPTDRDDILKYVNDIQFPEKVGIDLFNSGTGSGKTRVMEQFCNKQDGCCIIVSPNNILCQQTMEVFKSSQSNQSIYLVNMNDVHDIQPQFSGHKKSVVFISGLGHNRGDYNKITKKLFKIIKALKQDLQISCTVLIDEIDQQFTQIIGGAQIRLEINKTNLNLINEFLKNPELSVCSQLKKLNTHVIGLSATLNNLICSKLPMLGYLRKEIRIFNVFPIKSLYSKLTIESVDTSNYESLVNYLENAESETNKKILLVFPDLKELTKFKAWYKVWFHREILSAEFTFENDKERNSLDFRKRLVDARYIIGINMLCTGFDLSSHVQDVEFNLGILFRRLSDKTTNPLSGNPLSDLYSKESSKLIQTISRLRKGGIFLVPQYFGNISTLFDIQYKVSMIIDNGRSEVDKIGTFRKNQVERYFQTMLLAILQNLRFEGEERKAVKKILTALKYKYGRNLKDEYENEDFDVDFWLVAYRNYLEEIMQEKLYKPNKIPRFSVRSNESHSLNGNQSVDMKQILKRLEQKHGWVVRKAQEVSEIIKPVVEEVDVPKQEDYSMSSSIPIVSKEETGGSQKITREVDEKCRANGKCEHCSKFSIDWQQILKKRLEQKDGSVVEKVQEVTESIKPMVEEVDVPKQEDYSTYSSLPILSKHETGGGERTTREVDEKVKKNVICRANGKCGHCSELIINGEDAQISHIRRFDEGGSYTEDNLVITHRECDAIYDSGKIIMDTDGTFWTHKMYPRHFFDKNQYKRISKENIQARWEWEKNTSKWPKRFTDKEFRTFLYSRGYLHCVQY</sequence>
<dbReference type="Gene3D" id="3.40.50.300">
    <property type="entry name" value="P-loop containing nucleotide triphosphate hydrolases"/>
    <property type="match status" value="1"/>
</dbReference>
<dbReference type="AlphaFoldDB" id="A0A6C0B8T4"/>
<reference evidence="2" key="1">
    <citation type="journal article" date="2020" name="Nature">
        <title>Giant virus diversity and host interactions through global metagenomics.</title>
        <authorList>
            <person name="Schulz F."/>
            <person name="Roux S."/>
            <person name="Paez-Espino D."/>
            <person name="Jungbluth S."/>
            <person name="Walsh D.A."/>
            <person name="Denef V.J."/>
            <person name="McMahon K.D."/>
            <person name="Konstantinidis K.T."/>
            <person name="Eloe-Fadrosh E.A."/>
            <person name="Kyrpides N.C."/>
            <person name="Woyke T."/>
        </authorList>
    </citation>
    <scope>NUCLEOTIDE SEQUENCE</scope>
    <source>
        <strain evidence="2">GVMAG-M-3300010158-13</strain>
    </source>
</reference>
<dbReference type="Pfam" id="PF00270">
    <property type="entry name" value="DEAD"/>
    <property type="match status" value="1"/>
</dbReference>
<dbReference type="SMART" id="SM00507">
    <property type="entry name" value="HNHc"/>
    <property type="match status" value="1"/>
</dbReference>
<organism evidence="2">
    <name type="scientific">viral metagenome</name>
    <dbReference type="NCBI Taxonomy" id="1070528"/>
    <lineage>
        <taxon>unclassified sequences</taxon>
        <taxon>metagenomes</taxon>
        <taxon>organismal metagenomes</taxon>
    </lineage>
</organism>
<dbReference type="EMBL" id="MN739093">
    <property type="protein sequence ID" value="QHS88111.1"/>
    <property type="molecule type" value="Genomic_DNA"/>
</dbReference>
<dbReference type="InterPro" id="IPR011545">
    <property type="entry name" value="DEAD/DEAH_box_helicase_dom"/>
</dbReference>